<gene>
    <name evidence="1" type="ORF">M5K25_012996</name>
</gene>
<evidence type="ECO:0000313" key="2">
    <source>
        <dbReference type="Proteomes" id="UP001552299"/>
    </source>
</evidence>
<evidence type="ECO:0000313" key="1">
    <source>
        <dbReference type="EMBL" id="KAL0917893.1"/>
    </source>
</evidence>
<proteinExistence type="predicted"/>
<dbReference type="PANTHER" id="PTHR31286:SF99">
    <property type="entry name" value="DUF4283 DOMAIN-CONTAINING PROTEIN"/>
    <property type="match status" value="1"/>
</dbReference>
<organism evidence="1 2">
    <name type="scientific">Dendrobium thyrsiflorum</name>
    <name type="common">Pinecone-like raceme dendrobium</name>
    <name type="synonym">Orchid</name>
    <dbReference type="NCBI Taxonomy" id="117978"/>
    <lineage>
        <taxon>Eukaryota</taxon>
        <taxon>Viridiplantae</taxon>
        <taxon>Streptophyta</taxon>
        <taxon>Embryophyta</taxon>
        <taxon>Tracheophyta</taxon>
        <taxon>Spermatophyta</taxon>
        <taxon>Magnoliopsida</taxon>
        <taxon>Liliopsida</taxon>
        <taxon>Asparagales</taxon>
        <taxon>Orchidaceae</taxon>
        <taxon>Epidendroideae</taxon>
        <taxon>Malaxideae</taxon>
        <taxon>Dendrobiinae</taxon>
        <taxon>Dendrobium</taxon>
    </lineage>
</organism>
<accession>A0ABD0V663</accession>
<keyword evidence="2" id="KW-1185">Reference proteome</keyword>
<dbReference type="InterPro" id="IPR040256">
    <property type="entry name" value="At4g02000-like"/>
</dbReference>
<sequence>MEPYFSPCSLKGLSSPVWVRMPNLPLYCWDEINVARIASLIGTPLLLDGDMFQWGRREFARVCVRLELDKPLPLGVWVEGVNGRFFQKVEYEKISSLCFSCGRVELYKEVCGVNSAKTDEVSKASDNSNAHLEIKTCGNVVGQAYGPWILVNQNRRRNTNVRIGKPTHVIPRKSTTVYSMEKDPVKTVNEADNGNPPSIGRWYQALMFFQEA</sequence>
<dbReference type="AlphaFoldDB" id="A0ABD0V663"/>
<protein>
    <recommendedName>
        <fullName evidence="3">DUF4283 domain-containing protein</fullName>
    </recommendedName>
</protein>
<dbReference type="EMBL" id="JANQDX010000010">
    <property type="protein sequence ID" value="KAL0917893.1"/>
    <property type="molecule type" value="Genomic_DNA"/>
</dbReference>
<comment type="caution">
    <text evidence="1">The sequence shown here is derived from an EMBL/GenBank/DDBJ whole genome shotgun (WGS) entry which is preliminary data.</text>
</comment>
<dbReference type="PANTHER" id="PTHR31286">
    <property type="entry name" value="GLYCINE-RICH CELL WALL STRUCTURAL PROTEIN 1.8-LIKE"/>
    <property type="match status" value="1"/>
</dbReference>
<reference evidence="1 2" key="1">
    <citation type="journal article" date="2024" name="Plant Biotechnol. J.">
        <title>Dendrobium thyrsiflorum genome and its molecular insights into genes involved in important horticultural traits.</title>
        <authorList>
            <person name="Chen B."/>
            <person name="Wang J.Y."/>
            <person name="Zheng P.J."/>
            <person name="Li K.L."/>
            <person name="Liang Y.M."/>
            <person name="Chen X.F."/>
            <person name="Zhang C."/>
            <person name="Zhao X."/>
            <person name="He X."/>
            <person name="Zhang G.Q."/>
            <person name="Liu Z.J."/>
            <person name="Xu Q."/>
        </authorList>
    </citation>
    <scope>NUCLEOTIDE SEQUENCE [LARGE SCALE GENOMIC DNA]</scope>
    <source>
        <strain evidence="1">GZMU011</strain>
    </source>
</reference>
<name>A0ABD0V663_DENTH</name>
<dbReference type="Proteomes" id="UP001552299">
    <property type="component" value="Unassembled WGS sequence"/>
</dbReference>
<evidence type="ECO:0008006" key="3">
    <source>
        <dbReference type="Google" id="ProtNLM"/>
    </source>
</evidence>